<reference evidence="1 2" key="1">
    <citation type="journal article" date="2009" name="Appl. Environ. Microbiol.">
        <title>Metabolic versatility and indigenous origin of the archaeon Thermococcus sibiricus, isolated from a siberian oil reservoir, as revealed by genome analysis.</title>
        <authorList>
            <person name="Mardanov A.V."/>
            <person name="Ravin N.V."/>
            <person name="Svetlitchnyi V.A."/>
            <person name="Beletsky A.V."/>
            <person name="Miroshnichenko M.L."/>
            <person name="Bonch-Osmolovskaya E.A."/>
            <person name="Skryabin K.G."/>
        </authorList>
    </citation>
    <scope>NUCLEOTIDE SEQUENCE [LARGE SCALE GENOMIC DNA]</scope>
    <source>
        <strain evidence="2">DSM 12597 / MM 739</strain>
    </source>
</reference>
<proteinExistence type="predicted"/>
<accession>C6A3I7</accession>
<protein>
    <submittedName>
        <fullName evidence="1">Uncharacterized protein</fullName>
    </submittedName>
</protein>
<evidence type="ECO:0000313" key="1">
    <source>
        <dbReference type="EMBL" id="ACS90182.1"/>
    </source>
</evidence>
<dbReference type="Proteomes" id="UP000009079">
    <property type="component" value="Chromosome"/>
</dbReference>
<gene>
    <name evidence="1" type="ordered locus">TSIB_1128</name>
</gene>
<dbReference type="STRING" id="604354.TSIB_1128"/>
<keyword evidence="2" id="KW-1185">Reference proteome</keyword>
<dbReference type="KEGG" id="tsi:TSIB_1128"/>
<sequence length="85" mass="9700">MKIFNLFFRSLQLGLEVPPLFVHYGHDFFNVLLTQPGLFLRSKLILRIDNLIVVSKLEKDKGGGKVFKYTIPFLNKAKIQSGGFS</sequence>
<evidence type="ECO:0000313" key="2">
    <source>
        <dbReference type="Proteomes" id="UP000009079"/>
    </source>
</evidence>
<dbReference type="AlphaFoldDB" id="C6A3I7"/>
<name>C6A3I7_THESM</name>
<dbReference type="HOGENOM" id="CLU_2505137_0_0_2"/>
<dbReference type="EMBL" id="CP001463">
    <property type="protein sequence ID" value="ACS90182.1"/>
    <property type="molecule type" value="Genomic_DNA"/>
</dbReference>
<organism evidence="1 2">
    <name type="scientific">Thermococcus sibiricus (strain DSM 12597 / MM 739)</name>
    <dbReference type="NCBI Taxonomy" id="604354"/>
    <lineage>
        <taxon>Archaea</taxon>
        <taxon>Methanobacteriati</taxon>
        <taxon>Methanobacteriota</taxon>
        <taxon>Thermococci</taxon>
        <taxon>Thermococcales</taxon>
        <taxon>Thermococcaceae</taxon>
        <taxon>Thermococcus</taxon>
    </lineage>
</organism>